<evidence type="ECO:0000313" key="5">
    <source>
        <dbReference type="Proteomes" id="UP000837857"/>
    </source>
</evidence>
<proteinExistence type="predicted"/>
<dbReference type="PROSITE" id="PS50088">
    <property type="entry name" value="ANK_REPEAT"/>
    <property type="match status" value="3"/>
</dbReference>
<evidence type="ECO:0008006" key="6">
    <source>
        <dbReference type="Google" id="ProtNLM"/>
    </source>
</evidence>
<feature type="repeat" description="ANK" evidence="3">
    <location>
        <begin position="92"/>
        <end position="124"/>
    </location>
</feature>
<feature type="repeat" description="ANK" evidence="3">
    <location>
        <begin position="59"/>
        <end position="91"/>
    </location>
</feature>
<reference evidence="4" key="1">
    <citation type="submission" date="2022-03" db="EMBL/GenBank/DDBJ databases">
        <authorList>
            <person name="Martin H S."/>
        </authorList>
    </citation>
    <scope>NUCLEOTIDE SEQUENCE</scope>
</reference>
<organism evidence="4 5">
    <name type="scientific">Iphiclides podalirius</name>
    <name type="common">scarce swallowtail</name>
    <dbReference type="NCBI Taxonomy" id="110791"/>
    <lineage>
        <taxon>Eukaryota</taxon>
        <taxon>Metazoa</taxon>
        <taxon>Ecdysozoa</taxon>
        <taxon>Arthropoda</taxon>
        <taxon>Hexapoda</taxon>
        <taxon>Insecta</taxon>
        <taxon>Pterygota</taxon>
        <taxon>Neoptera</taxon>
        <taxon>Endopterygota</taxon>
        <taxon>Lepidoptera</taxon>
        <taxon>Glossata</taxon>
        <taxon>Ditrysia</taxon>
        <taxon>Papilionoidea</taxon>
        <taxon>Papilionidae</taxon>
        <taxon>Papilioninae</taxon>
        <taxon>Iphiclides</taxon>
    </lineage>
</organism>
<protein>
    <recommendedName>
        <fullName evidence="6">Ankyrin repeat domain-containing protein</fullName>
    </recommendedName>
</protein>
<sequence>MRYVMGLVCPDERDVTGERSAIRRQDGATPLFIAAQNGHEAACAALLRAGAAVDAARADRATPLWIAAQCGRAQAARVLLAAGASVHVARRDGATPLFKAAHKGHAQVVAALLEHSPRPGLLANGQTALHGAAMFGRLACARLLAERAPHLLNARNAAGLTPLQAAQAAGAHDVAALLRSLAPPSAPPSAPHR</sequence>
<dbReference type="SMART" id="SM00248">
    <property type="entry name" value="ANK"/>
    <property type="match status" value="4"/>
</dbReference>
<keyword evidence="1" id="KW-0677">Repeat</keyword>
<evidence type="ECO:0000256" key="1">
    <source>
        <dbReference type="ARBA" id="ARBA00022737"/>
    </source>
</evidence>
<dbReference type="InterPro" id="IPR002110">
    <property type="entry name" value="Ankyrin_rpt"/>
</dbReference>
<name>A0ABN8J2F5_9NEOP</name>
<dbReference type="InterPro" id="IPR036770">
    <property type="entry name" value="Ankyrin_rpt-contain_sf"/>
</dbReference>
<dbReference type="PANTHER" id="PTHR24198:SF165">
    <property type="entry name" value="ANKYRIN REPEAT-CONTAINING PROTEIN-RELATED"/>
    <property type="match status" value="1"/>
</dbReference>
<dbReference type="Gene3D" id="1.25.40.20">
    <property type="entry name" value="Ankyrin repeat-containing domain"/>
    <property type="match status" value="3"/>
</dbReference>
<gene>
    <name evidence="4" type="ORF">IPOD504_LOCUS15418</name>
</gene>
<evidence type="ECO:0000256" key="2">
    <source>
        <dbReference type="ARBA" id="ARBA00023043"/>
    </source>
</evidence>
<evidence type="ECO:0000313" key="4">
    <source>
        <dbReference type="EMBL" id="CAH2072966.1"/>
    </source>
</evidence>
<dbReference type="EMBL" id="OW152819">
    <property type="protein sequence ID" value="CAH2072966.1"/>
    <property type="molecule type" value="Genomic_DNA"/>
</dbReference>
<keyword evidence="2 3" id="KW-0040">ANK repeat</keyword>
<keyword evidence="5" id="KW-1185">Reference proteome</keyword>
<feature type="repeat" description="ANK" evidence="3">
    <location>
        <begin position="26"/>
        <end position="58"/>
    </location>
</feature>
<dbReference type="Proteomes" id="UP000837857">
    <property type="component" value="Chromosome 7"/>
</dbReference>
<dbReference type="Pfam" id="PF00023">
    <property type="entry name" value="Ank"/>
    <property type="match status" value="1"/>
</dbReference>
<dbReference type="PANTHER" id="PTHR24198">
    <property type="entry name" value="ANKYRIN REPEAT AND PROTEIN KINASE DOMAIN-CONTAINING PROTEIN"/>
    <property type="match status" value="1"/>
</dbReference>
<dbReference type="SUPFAM" id="SSF48403">
    <property type="entry name" value="Ankyrin repeat"/>
    <property type="match status" value="1"/>
</dbReference>
<dbReference type="Pfam" id="PF12796">
    <property type="entry name" value="Ank_2"/>
    <property type="match status" value="2"/>
</dbReference>
<evidence type="ECO:0000256" key="3">
    <source>
        <dbReference type="PROSITE-ProRule" id="PRU00023"/>
    </source>
</evidence>
<dbReference type="PROSITE" id="PS50297">
    <property type="entry name" value="ANK_REP_REGION"/>
    <property type="match status" value="2"/>
</dbReference>
<feature type="non-terminal residue" evidence="4">
    <location>
        <position position="1"/>
    </location>
</feature>
<accession>A0ABN8J2F5</accession>